<reference evidence="3 4" key="1">
    <citation type="journal article" date="2008" name="J. Bacteriol.">
        <title>Complete genome sequence of the soil actinomycete Kocuria rhizophila.</title>
        <authorList>
            <person name="Takarada H."/>
            <person name="Sekine M."/>
            <person name="Kosugi H."/>
            <person name="Matsuo Y."/>
            <person name="Fujisawa T."/>
            <person name="Omata S."/>
            <person name="Kishi E."/>
            <person name="Shimizu A."/>
            <person name="Tsukatani N."/>
            <person name="Tanikawa S."/>
            <person name="Fujita N."/>
            <person name="Harayama S."/>
        </authorList>
    </citation>
    <scope>NUCLEOTIDE SEQUENCE [LARGE SCALE GENOMIC DNA]</scope>
    <source>
        <strain evidence="4">ATCC 9341 / DSM 348 / NBRC 103217 / DC2201</strain>
    </source>
</reference>
<organism evidence="3 4">
    <name type="scientific">Kocuria rhizophila (strain ATCC 9341 / DSM 348 / NBRC 103217 / DC2201)</name>
    <dbReference type="NCBI Taxonomy" id="378753"/>
    <lineage>
        <taxon>Bacteria</taxon>
        <taxon>Bacillati</taxon>
        <taxon>Actinomycetota</taxon>
        <taxon>Actinomycetes</taxon>
        <taxon>Micrococcales</taxon>
        <taxon>Micrococcaceae</taxon>
        <taxon>Kocuria</taxon>
    </lineage>
</organism>
<feature type="region of interest" description="Disordered" evidence="1">
    <location>
        <begin position="262"/>
        <end position="294"/>
    </location>
</feature>
<gene>
    <name evidence="3" type="ordered locus">KRH_06900</name>
</gene>
<feature type="transmembrane region" description="Helical" evidence="2">
    <location>
        <begin position="6"/>
        <end position="24"/>
    </location>
</feature>
<sequence>MGLSWVSSSAVLVAVIVLGVMWCAPHVARRTSIPVLAQVEAPDLQLDPTVHTREHARPAPSRVGVSAPSHLCHERETTAMESTAHAPSASTVQHGFLAGLRIRWDRTIVFLTGVVLVAAALITALAAPFTAVTWAVPVVLLLLGAGCVAGLRYLAVTDRAGIAAGSAEQRSAPAQHAIFDHEDRARQDRAEQQLYDDAALDLPAGDELPAAAEVQQPAPEPSYTVAELRAEALKVARTTASDSATWEPVPVPKPLYTQAPVVHRREPEPLPVPERPAATSTTLKDAVRMGEPEPAALNLDDVLKRRRA</sequence>
<dbReference type="eggNOG" id="ENOG503388S">
    <property type="taxonomic scope" value="Bacteria"/>
</dbReference>
<dbReference type="KEGG" id="krh:KRH_06900"/>
<accession>B2GJK8</accession>
<keyword evidence="2" id="KW-1133">Transmembrane helix</keyword>
<keyword evidence="2" id="KW-0472">Membrane</keyword>
<evidence type="ECO:0000313" key="4">
    <source>
        <dbReference type="Proteomes" id="UP000008838"/>
    </source>
</evidence>
<evidence type="ECO:0000256" key="1">
    <source>
        <dbReference type="SAM" id="MobiDB-lite"/>
    </source>
</evidence>
<dbReference type="EMBL" id="AP009152">
    <property type="protein sequence ID" value="BAG29037.1"/>
    <property type="molecule type" value="Genomic_DNA"/>
</dbReference>
<dbReference type="STRING" id="378753.KRH_06900"/>
<proteinExistence type="predicted"/>
<feature type="transmembrane region" description="Helical" evidence="2">
    <location>
        <begin position="134"/>
        <end position="155"/>
    </location>
</feature>
<evidence type="ECO:0000313" key="3">
    <source>
        <dbReference type="EMBL" id="BAG29037.1"/>
    </source>
</evidence>
<dbReference type="Proteomes" id="UP000008838">
    <property type="component" value="Chromosome"/>
</dbReference>
<protein>
    <submittedName>
        <fullName evidence="3">Hypothetical membrane protein</fullName>
    </submittedName>
</protein>
<evidence type="ECO:0000256" key="2">
    <source>
        <dbReference type="SAM" id="Phobius"/>
    </source>
</evidence>
<feature type="transmembrane region" description="Helical" evidence="2">
    <location>
        <begin position="108"/>
        <end position="128"/>
    </location>
</feature>
<dbReference type="AlphaFoldDB" id="B2GJK8"/>
<name>B2GJK8_KOCRD</name>
<keyword evidence="2" id="KW-0812">Transmembrane</keyword>
<dbReference type="HOGENOM" id="CLU_078709_0_0_11"/>
<keyword evidence="4" id="KW-1185">Reference proteome</keyword>